<gene>
    <name evidence="1" type="ORF">PHY01_15020</name>
</gene>
<name>A0A4Y3WMY3_9PSEU</name>
<dbReference type="EMBL" id="BJNG01000014">
    <property type="protein sequence ID" value="GEC19219.1"/>
    <property type="molecule type" value="Genomic_DNA"/>
</dbReference>
<proteinExistence type="predicted"/>
<dbReference type="Proteomes" id="UP000320338">
    <property type="component" value="Unassembled WGS sequence"/>
</dbReference>
<dbReference type="OrthoDB" id="3698235at2"/>
<protein>
    <submittedName>
        <fullName evidence="1">Uncharacterized protein</fullName>
    </submittedName>
</protein>
<reference evidence="1 2" key="1">
    <citation type="submission" date="2019-06" db="EMBL/GenBank/DDBJ databases">
        <title>Whole genome shotgun sequence of Pseudonocardia hydrocarbonoxydans NBRC 14498.</title>
        <authorList>
            <person name="Hosoyama A."/>
            <person name="Uohara A."/>
            <person name="Ohji S."/>
            <person name="Ichikawa N."/>
        </authorList>
    </citation>
    <scope>NUCLEOTIDE SEQUENCE [LARGE SCALE GENOMIC DNA]</scope>
    <source>
        <strain evidence="1 2">NBRC 14498</strain>
    </source>
</reference>
<evidence type="ECO:0000313" key="2">
    <source>
        <dbReference type="Proteomes" id="UP000320338"/>
    </source>
</evidence>
<dbReference type="RefSeq" id="WP_141277796.1">
    <property type="nucleotide sequence ID" value="NZ_BAAARZ010000080.1"/>
</dbReference>
<organism evidence="1 2">
    <name type="scientific">Pseudonocardia hydrocarbonoxydans</name>
    <dbReference type="NCBI Taxonomy" id="76726"/>
    <lineage>
        <taxon>Bacteria</taxon>
        <taxon>Bacillati</taxon>
        <taxon>Actinomycetota</taxon>
        <taxon>Actinomycetes</taxon>
        <taxon>Pseudonocardiales</taxon>
        <taxon>Pseudonocardiaceae</taxon>
        <taxon>Pseudonocardia</taxon>
    </lineage>
</organism>
<dbReference type="AlphaFoldDB" id="A0A4Y3WMY3"/>
<sequence>MTVHDLPSVDRSDVTRRLTEEFTGLVPDDVVRLEVEIAARELRGQVPDGALAEMLHRLAAQRLRGWVVVRR</sequence>
<accession>A0A4Y3WMY3</accession>
<keyword evidence="2" id="KW-1185">Reference proteome</keyword>
<comment type="caution">
    <text evidence="1">The sequence shown here is derived from an EMBL/GenBank/DDBJ whole genome shotgun (WGS) entry which is preliminary data.</text>
</comment>
<evidence type="ECO:0000313" key="1">
    <source>
        <dbReference type="EMBL" id="GEC19219.1"/>
    </source>
</evidence>